<comment type="caution">
    <text evidence="2">The sequence shown here is derived from an EMBL/GenBank/DDBJ whole genome shotgun (WGS) entry which is preliminary data.</text>
</comment>
<evidence type="ECO:0000313" key="2">
    <source>
        <dbReference type="EMBL" id="KAA5549032.1"/>
    </source>
</evidence>
<proteinExistence type="predicted"/>
<evidence type="ECO:0000313" key="3">
    <source>
        <dbReference type="Proteomes" id="UP000323426"/>
    </source>
</evidence>
<organism evidence="2 3">
    <name type="scientific">Adhaeribacter rhizoryzae</name>
    <dbReference type="NCBI Taxonomy" id="2607907"/>
    <lineage>
        <taxon>Bacteria</taxon>
        <taxon>Pseudomonadati</taxon>
        <taxon>Bacteroidota</taxon>
        <taxon>Cytophagia</taxon>
        <taxon>Cytophagales</taxon>
        <taxon>Hymenobacteraceae</taxon>
        <taxon>Adhaeribacter</taxon>
    </lineage>
</organism>
<keyword evidence="3" id="KW-1185">Reference proteome</keyword>
<dbReference type="Proteomes" id="UP000323426">
    <property type="component" value="Unassembled WGS sequence"/>
</dbReference>
<reference evidence="2 3" key="1">
    <citation type="submission" date="2019-09" db="EMBL/GenBank/DDBJ databases">
        <title>Genome sequence and assembly of Adhaeribacter sp.</title>
        <authorList>
            <person name="Chhetri G."/>
        </authorList>
    </citation>
    <scope>NUCLEOTIDE SEQUENCE [LARGE SCALE GENOMIC DNA]</scope>
    <source>
        <strain evidence="2 3">DK36</strain>
    </source>
</reference>
<gene>
    <name evidence="2" type="ORF">F0145_00050</name>
</gene>
<dbReference type="AlphaFoldDB" id="A0A5M6DS15"/>
<keyword evidence="1" id="KW-1133">Transmembrane helix</keyword>
<dbReference type="InterPro" id="IPR013783">
    <property type="entry name" value="Ig-like_fold"/>
</dbReference>
<dbReference type="RefSeq" id="WP_150086028.1">
    <property type="nucleotide sequence ID" value="NZ_VWSF01000001.1"/>
</dbReference>
<accession>A0A5M6DS15</accession>
<dbReference type="InterPro" id="IPR026444">
    <property type="entry name" value="Secre_tail"/>
</dbReference>
<dbReference type="EMBL" id="VWSF01000001">
    <property type="protein sequence ID" value="KAA5549032.1"/>
    <property type="molecule type" value="Genomic_DNA"/>
</dbReference>
<dbReference type="NCBIfam" id="TIGR04183">
    <property type="entry name" value="Por_Secre_tail"/>
    <property type="match status" value="1"/>
</dbReference>
<keyword evidence="1" id="KW-0812">Transmembrane</keyword>
<protein>
    <submittedName>
        <fullName evidence="2">T9SS type A sorting domain-containing protein</fullName>
    </submittedName>
</protein>
<evidence type="ECO:0000256" key="1">
    <source>
        <dbReference type="SAM" id="Phobius"/>
    </source>
</evidence>
<sequence length="593" mass="64067">MKLSTQSKYLLSTKKEHGFKALLPILSLFVLVSIGLVFLPKIALAECPDFPAYATVVNGGQGDYKINGNKVYVFKGNFTGNISELGKNARIYVDAAATFKPQNFQNVAGEVINCGSVNLNNLNPSSNFKISNYGAVNIGNLNAAPNFGFTNYGLVVIGTLNTATGFTLTNFKEVTFNGSINFNGQSYINNMTGATLNYDKGFNLSSDSKVTNDGTIIQKTGGFTLNSGKIINYGYLSSSAGNASINGSIENFGVFTINGGTLTLNSAAGLINYCTVVAKHGIINNTTLENAGLILASQNSDNSITNNGRIINNGYIQGSDFKNNNAVNGKGSFYFTGHTSTQGSFANNAADDITFYDATSNSDKIFDQGQNVGKVKRSVVTPLPEQHRPEACSAIITPVPTPDDKDPLPVELVNFKGKLVNGNILLEWLTATEKNNEKFEVERSTDGLNFIKIGTIAGNGTTTHKNNYRFEDQRAPGNKTLYYRLNQVDFDGKHTYSKVIAVKTSNHQMVVTPTPNPFGNGDRVTLNITTNENTPVVLTLLNLAGNTMLKKQVQLNSGNSTLNLENLEQLTAGMYVLVLEYNGSRLQHKLLKK</sequence>
<dbReference type="Gene3D" id="2.60.40.10">
    <property type="entry name" value="Immunoglobulins"/>
    <property type="match status" value="1"/>
</dbReference>
<feature type="transmembrane region" description="Helical" evidence="1">
    <location>
        <begin position="21"/>
        <end position="39"/>
    </location>
</feature>
<keyword evidence="1" id="KW-0472">Membrane</keyword>
<name>A0A5M6DS15_9BACT</name>